<keyword evidence="3" id="KW-1185">Reference proteome</keyword>
<gene>
    <name evidence="2" type="ORF">LTR36_006472</name>
</gene>
<name>A0AAV9JVF3_9PEZI</name>
<evidence type="ECO:0000313" key="3">
    <source>
        <dbReference type="Proteomes" id="UP001324427"/>
    </source>
</evidence>
<comment type="caution">
    <text evidence="2">The sequence shown here is derived from an EMBL/GenBank/DDBJ whole genome shotgun (WGS) entry which is preliminary data.</text>
</comment>
<dbReference type="Proteomes" id="UP001324427">
    <property type="component" value="Unassembled WGS sequence"/>
</dbReference>
<accession>A0AAV9JVF3</accession>
<dbReference type="EMBL" id="JAVFHQ010000004">
    <property type="protein sequence ID" value="KAK4549475.1"/>
    <property type="molecule type" value="Genomic_DNA"/>
</dbReference>
<protein>
    <submittedName>
        <fullName evidence="2">Uncharacterized protein</fullName>
    </submittedName>
</protein>
<evidence type="ECO:0000313" key="2">
    <source>
        <dbReference type="EMBL" id="KAK4549475.1"/>
    </source>
</evidence>
<dbReference type="AlphaFoldDB" id="A0AAV9JVF3"/>
<evidence type="ECO:0000256" key="1">
    <source>
        <dbReference type="SAM" id="MobiDB-lite"/>
    </source>
</evidence>
<proteinExistence type="predicted"/>
<feature type="region of interest" description="Disordered" evidence="1">
    <location>
        <begin position="314"/>
        <end position="341"/>
    </location>
</feature>
<sequence length="394" mass="45168">MNLEEMERRMYELVPNDDEERADIKPALSVELFRAMEVNRTKLHRIGQQKADRTNLQSDRAQVRQGLGQIQGGGEYTKYAHLLPRYEASLKSLDDRLITAANELQSACRDQSWARRIVYKFAERTLERAGLLSERGAQETQLLVDASGTLPAREIAETQGPVGAADGDGLDVGDAPHIADQLRVELRAKVIKWRDTRSEARREFDGMRARYRPDLAMFKQQLAEDRVRGSRTDFDRAYFIHRNNATHHLRETEETYQRVKKQAIAANAIPEDWPQDLQTSEFGDDRSNEYEPSEIAAAIAGVDRERLDAWEWSPAEDVDPNGMEPSAVGQHMRPENEQSLLPDDSQSQYRFATGRYQARIEQWQRRCSETRRGLERDVVVQHGIGFQTSSGKWI</sequence>
<organism evidence="2 3">
    <name type="scientific">Oleoguttula mirabilis</name>
    <dbReference type="NCBI Taxonomy" id="1507867"/>
    <lineage>
        <taxon>Eukaryota</taxon>
        <taxon>Fungi</taxon>
        <taxon>Dikarya</taxon>
        <taxon>Ascomycota</taxon>
        <taxon>Pezizomycotina</taxon>
        <taxon>Dothideomycetes</taxon>
        <taxon>Dothideomycetidae</taxon>
        <taxon>Mycosphaerellales</taxon>
        <taxon>Teratosphaeriaceae</taxon>
        <taxon>Oleoguttula</taxon>
    </lineage>
</organism>
<reference evidence="2 3" key="1">
    <citation type="submission" date="2021-11" db="EMBL/GenBank/DDBJ databases">
        <title>Black yeast isolated from Biological Soil Crust.</title>
        <authorList>
            <person name="Kurbessoian T."/>
        </authorList>
    </citation>
    <scope>NUCLEOTIDE SEQUENCE [LARGE SCALE GENOMIC DNA]</scope>
    <source>
        <strain evidence="2 3">CCFEE 5522</strain>
    </source>
</reference>